<name>A0A4Y9Z190_9AGAM</name>
<keyword evidence="5" id="KW-1185">Reference proteome</keyword>
<dbReference type="STRING" id="205917.A0A4Y9Z190"/>
<comment type="similarity">
    <text evidence="1">Belongs to the 3-beta-HSD family.</text>
</comment>
<dbReference type="SUPFAM" id="SSF51735">
    <property type="entry name" value="NAD(P)-binding Rossmann-fold domains"/>
    <property type="match status" value="1"/>
</dbReference>
<dbReference type="GO" id="GO:0016616">
    <property type="term" value="F:oxidoreductase activity, acting on the CH-OH group of donors, NAD or NADP as acceptor"/>
    <property type="evidence" value="ECO:0007669"/>
    <property type="project" value="InterPro"/>
</dbReference>
<proteinExistence type="inferred from homology"/>
<dbReference type="AlphaFoldDB" id="A0A4Y9Z190"/>
<gene>
    <name evidence="4" type="ORF">EVG20_g3501</name>
</gene>
<keyword evidence="2" id="KW-0472">Membrane</keyword>
<evidence type="ECO:0000313" key="4">
    <source>
        <dbReference type="EMBL" id="TFY68576.1"/>
    </source>
</evidence>
<dbReference type="EMBL" id="SEOQ01000158">
    <property type="protein sequence ID" value="TFY68576.1"/>
    <property type="molecule type" value="Genomic_DNA"/>
</dbReference>
<feature type="domain" description="3-beta hydroxysteroid dehydrogenase/isomerase" evidence="3">
    <location>
        <begin position="88"/>
        <end position="356"/>
    </location>
</feature>
<evidence type="ECO:0000256" key="2">
    <source>
        <dbReference type="SAM" id="Phobius"/>
    </source>
</evidence>
<dbReference type="Gene3D" id="3.40.50.720">
    <property type="entry name" value="NAD(P)-binding Rossmann-like Domain"/>
    <property type="match status" value="1"/>
</dbReference>
<dbReference type="GO" id="GO:0006694">
    <property type="term" value="P:steroid biosynthetic process"/>
    <property type="evidence" value="ECO:0007669"/>
    <property type="project" value="InterPro"/>
</dbReference>
<comment type="caution">
    <text evidence="4">The sequence shown here is derived from an EMBL/GenBank/DDBJ whole genome shotgun (WGS) entry which is preliminary data.</text>
</comment>
<dbReference type="OrthoDB" id="10058185at2759"/>
<dbReference type="PANTHER" id="PTHR43245">
    <property type="entry name" value="BIFUNCTIONAL POLYMYXIN RESISTANCE PROTEIN ARNA"/>
    <property type="match status" value="1"/>
</dbReference>
<dbReference type="Pfam" id="PF01073">
    <property type="entry name" value="3Beta_HSD"/>
    <property type="match status" value="1"/>
</dbReference>
<dbReference type="InterPro" id="IPR002225">
    <property type="entry name" value="3Beta_OHSteriod_DH/Estase"/>
</dbReference>
<accession>A0A4Y9Z190</accession>
<dbReference type="InterPro" id="IPR050177">
    <property type="entry name" value="Lipid_A_modif_metabolic_enz"/>
</dbReference>
<reference evidence="4 5" key="1">
    <citation type="submission" date="2019-02" db="EMBL/GenBank/DDBJ databases">
        <title>Genome sequencing of the rare red list fungi Dentipellis fragilis.</title>
        <authorList>
            <person name="Buettner E."/>
            <person name="Kellner H."/>
        </authorList>
    </citation>
    <scope>NUCLEOTIDE SEQUENCE [LARGE SCALE GENOMIC DNA]</scope>
    <source>
        <strain evidence="4 5">DSM 105465</strain>
    </source>
</reference>
<feature type="transmembrane region" description="Helical" evidence="2">
    <location>
        <begin position="381"/>
        <end position="409"/>
    </location>
</feature>
<feature type="transmembrane region" description="Helical" evidence="2">
    <location>
        <begin position="20"/>
        <end position="41"/>
    </location>
</feature>
<protein>
    <recommendedName>
        <fullName evidence="3">3-beta hydroxysteroid dehydrogenase/isomerase domain-containing protein</fullName>
    </recommendedName>
</protein>
<sequence>MDISVIGRKLARFPPFIQNLVLSGLIAFAASPAGLILGYLLDLSNRLCTPHPLAAPEEVSKDDLDSVSYEGINMLNAIPRDATHKGYAVIGGSGFVGRFIVKLLLLRGETNIRVLDLVPPPEDIAENPSVSFVKMDMTSLQSVKDGLSLPFPSTGAPPDVIFHTAAIIRFWERFSYTWLASYDVNVRGTDNILKAASELPGETVLIYTSTADLSFPRPQFMQIGKDWEQPPRHKVVVSDDDAPLDGSHLSDGCYARSKLLAEKLVTKADGDGLKTAIIRPGQYVPPFCLPVQHAGLEVDCSLTMPRVPLFDKRWSHTDICVWDAAAAHLCLEDALQRSPEDVRGETFLVTSEGPAWTMQACRDALQHYSSRTLPYEDVQPLLIFVLAHAIELFLLVRYYVLLPFFFLLGSRPRLTPTWMGELIYLQPTTLEYMRDVVIDDARARKLIGYRPQWRTAQIVKYTVDQIESGKAPASHGLQLKQE</sequence>
<keyword evidence="2" id="KW-0812">Transmembrane</keyword>
<evidence type="ECO:0000256" key="1">
    <source>
        <dbReference type="ARBA" id="ARBA00009219"/>
    </source>
</evidence>
<evidence type="ECO:0000259" key="3">
    <source>
        <dbReference type="Pfam" id="PF01073"/>
    </source>
</evidence>
<evidence type="ECO:0000313" key="5">
    <source>
        <dbReference type="Proteomes" id="UP000298327"/>
    </source>
</evidence>
<dbReference type="Proteomes" id="UP000298327">
    <property type="component" value="Unassembled WGS sequence"/>
</dbReference>
<dbReference type="InterPro" id="IPR036291">
    <property type="entry name" value="NAD(P)-bd_dom_sf"/>
</dbReference>
<keyword evidence="2" id="KW-1133">Transmembrane helix</keyword>
<organism evidence="4 5">
    <name type="scientific">Dentipellis fragilis</name>
    <dbReference type="NCBI Taxonomy" id="205917"/>
    <lineage>
        <taxon>Eukaryota</taxon>
        <taxon>Fungi</taxon>
        <taxon>Dikarya</taxon>
        <taxon>Basidiomycota</taxon>
        <taxon>Agaricomycotina</taxon>
        <taxon>Agaricomycetes</taxon>
        <taxon>Russulales</taxon>
        <taxon>Hericiaceae</taxon>
        <taxon>Dentipellis</taxon>
    </lineage>
</organism>